<dbReference type="STRING" id="1754190.A0A1Y2ARB4"/>
<evidence type="ECO:0000256" key="5">
    <source>
        <dbReference type="SAM" id="Phobius"/>
    </source>
</evidence>
<comment type="caution">
    <text evidence="7">The sequence shown here is derived from an EMBL/GenBank/DDBJ whole genome shotgun (WGS) entry which is preliminary data.</text>
</comment>
<sequence length="777" mass="90535">MILLILLFFFFTLKYFTFFIKKVKCIVELNALGYNFDGENQIYTKIIEDFNQYSATNNLGVKININLLTNLNSTISIASYESTIENLLNKNKTNYDIYFYDNIYTPIIGKYLLNLKEYIYDDEDYNLDMFDPKIISESCMYKDKIVGLPITLIYTLLYSNVKLLEKYDKRVPKTWDELIETSQYILEKERVLYNNTNLLAYNGLFNDGENAFSSIYEFIYSFRKTADSPFPDLTSEEAVHALEMMKKIKETFSLEDEFKSNDGFSIDKLVDGSALFIRYLIFPDPILHLFPYKLSRMPGNVEGVSGSILSGFNVGIIKYIKDENKDKAITAVKYITSKEVLRKFLMRREVIPGILSLYDEEEVCEEADCELFKSLQPIGKPSNISNNFDEYSKNFRDYIYEYLYEDEDPLVVLKKVQDLTKIYNISLKTGETVVGVVYFIIIIVLSTLMLLSLIFVFMEKYVPFFGFVSPDLWILIVFGLIIILFVSPTFLGEVKPLKCHLEIFLLSIGFTLTFIPIVYKLLINFPEENFISKWICRKKFFFIFIFTLIDVILNGFLLINRFTVKDINITNGQNFQICENKNLFNKFILFLNATIKMIVLVALLLLIFIEWNIQITIYDVRFIVISIYINILTTILYIIFKALKIKNYISYFLIYSSILIIFSVTNYIFIFGFRIIIAFLKRNDSKLDIVKKINDNFINGISMSSKIISTQNKSDSFQNSQISSNTINNSEKATGKLKIISKIITYHYSTENVISFRSPKTDEINTFQTNHIMTIND</sequence>
<dbReference type="Proteomes" id="UP000193920">
    <property type="component" value="Unassembled WGS sequence"/>
</dbReference>
<accession>A0A1Y2ARB4</accession>
<dbReference type="InterPro" id="IPR006059">
    <property type="entry name" value="SBP"/>
</dbReference>
<dbReference type="Pfam" id="PF13416">
    <property type="entry name" value="SBP_bac_8"/>
    <property type="match status" value="1"/>
</dbReference>
<comment type="subcellular location">
    <subcellularLocation>
        <location evidence="1">Membrane</location>
        <topology evidence="1">Multi-pass membrane protein</topology>
    </subcellularLocation>
</comment>
<evidence type="ECO:0000256" key="2">
    <source>
        <dbReference type="ARBA" id="ARBA00022692"/>
    </source>
</evidence>
<feature type="transmembrane region" description="Helical" evidence="5">
    <location>
        <begin position="470"/>
        <end position="491"/>
    </location>
</feature>
<evidence type="ECO:0000256" key="1">
    <source>
        <dbReference type="ARBA" id="ARBA00004141"/>
    </source>
</evidence>
<keyword evidence="8" id="KW-1185">Reference proteome</keyword>
<feature type="transmembrane region" description="Helical" evidence="5">
    <location>
        <begin position="652"/>
        <end position="677"/>
    </location>
</feature>
<protein>
    <submittedName>
        <fullName evidence="7">Periplasmic binding protein-like II</fullName>
    </submittedName>
</protein>
<feature type="transmembrane region" description="Helical" evidence="5">
    <location>
        <begin position="503"/>
        <end position="519"/>
    </location>
</feature>
<proteinExistence type="predicted"/>
<dbReference type="InterPro" id="IPR017978">
    <property type="entry name" value="GPCR_3_C"/>
</dbReference>
<feature type="transmembrane region" description="Helical" evidence="5">
    <location>
        <begin position="620"/>
        <end position="640"/>
    </location>
</feature>
<name>A0A1Y2ARB4_9FUNG</name>
<dbReference type="GO" id="GO:0016020">
    <property type="term" value="C:membrane"/>
    <property type="evidence" value="ECO:0007669"/>
    <property type="project" value="UniProtKB-SubCell"/>
</dbReference>
<evidence type="ECO:0000256" key="4">
    <source>
        <dbReference type="ARBA" id="ARBA00023136"/>
    </source>
</evidence>
<keyword evidence="4 5" id="KW-0472">Membrane</keyword>
<keyword evidence="3 5" id="KW-1133">Transmembrane helix</keyword>
<dbReference type="SUPFAM" id="SSF53850">
    <property type="entry name" value="Periplasmic binding protein-like II"/>
    <property type="match status" value="1"/>
</dbReference>
<feature type="transmembrane region" description="Helical" evidence="5">
    <location>
        <begin position="587"/>
        <end position="608"/>
    </location>
</feature>
<dbReference type="EMBL" id="MCOG01000216">
    <property type="protein sequence ID" value="ORY25004.1"/>
    <property type="molecule type" value="Genomic_DNA"/>
</dbReference>
<feature type="transmembrane region" description="Helical" evidence="5">
    <location>
        <begin position="540"/>
        <end position="559"/>
    </location>
</feature>
<organism evidence="7 8">
    <name type="scientific">Neocallimastix californiae</name>
    <dbReference type="NCBI Taxonomy" id="1754190"/>
    <lineage>
        <taxon>Eukaryota</taxon>
        <taxon>Fungi</taxon>
        <taxon>Fungi incertae sedis</taxon>
        <taxon>Chytridiomycota</taxon>
        <taxon>Chytridiomycota incertae sedis</taxon>
        <taxon>Neocallimastigomycetes</taxon>
        <taxon>Neocallimastigales</taxon>
        <taxon>Neocallimastigaceae</taxon>
        <taxon>Neocallimastix</taxon>
    </lineage>
</organism>
<dbReference type="OrthoDB" id="5574009at2759"/>
<evidence type="ECO:0000259" key="6">
    <source>
        <dbReference type="Pfam" id="PF00003"/>
    </source>
</evidence>
<evidence type="ECO:0000256" key="3">
    <source>
        <dbReference type="ARBA" id="ARBA00022989"/>
    </source>
</evidence>
<evidence type="ECO:0000313" key="8">
    <source>
        <dbReference type="Proteomes" id="UP000193920"/>
    </source>
</evidence>
<keyword evidence="2 5" id="KW-0812">Transmembrane</keyword>
<evidence type="ECO:0000313" key="7">
    <source>
        <dbReference type="EMBL" id="ORY25004.1"/>
    </source>
</evidence>
<dbReference type="Gene3D" id="3.40.190.10">
    <property type="entry name" value="Periplasmic binding protein-like II"/>
    <property type="match status" value="1"/>
</dbReference>
<gene>
    <name evidence="7" type="ORF">LY90DRAFT_674977</name>
</gene>
<feature type="domain" description="G-protein coupled receptors family 3 profile" evidence="6">
    <location>
        <begin position="433"/>
        <end position="665"/>
    </location>
</feature>
<dbReference type="Pfam" id="PF00003">
    <property type="entry name" value="7tm_3"/>
    <property type="match status" value="1"/>
</dbReference>
<dbReference type="GO" id="GO:0004930">
    <property type="term" value="F:G protein-coupled receptor activity"/>
    <property type="evidence" value="ECO:0007669"/>
    <property type="project" value="InterPro"/>
</dbReference>
<dbReference type="PANTHER" id="PTHR43649">
    <property type="entry name" value="ARABINOSE-BINDING PROTEIN-RELATED"/>
    <property type="match status" value="1"/>
</dbReference>
<reference evidence="7 8" key="1">
    <citation type="submission" date="2016-08" db="EMBL/GenBank/DDBJ databases">
        <title>A Parts List for Fungal Cellulosomes Revealed by Comparative Genomics.</title>
        <authorList>
            <consortium name="DOE Joint Genome Institute"/>
            <person name="Haitjema C.H."/>
            <person name="Gilmore S.P."/>
            <person name="Henske J.K."/>
            <person name="Solomon K.V."/>
            <person name="De Groot R."/>
            <person name="Kuo A."/>
            <person name="Mondo S.J."/>
            <person name="Salamov A.A."/>
            <person name="Labutti K."/>
            <person name="Zhao Z."/>
            <person name="Chiniquy J."/>
            <person name="Barry K."/>
            <person name="Brewer H.M."/>
            <person name="Purvine S.O."/>
            <person name="Wright A.T."/>
            <person name="Boxma B."/>
            <person name="Van Alen T."/>
            <person name="Hackstein J.H."/>
            <person name="Baker S.E."/>
            <person name="Grigoriev I.V."/>
            <person name="O'Malley M.A."/>
        </authorList>
    </citation>
    <scope>NUCLEOTIDE SEQUENCE [LARGE SCALE GENOMIC DNA]</scope>
    <source>
        <strain evidence="7 8">G1</strain>
    </source>
</reference>
<dbReference type="InterPro" id="IPR050490">
    <property type="entry name" value="Bact_solute-bd_prot1"/>
</dbReference>
<feature type="transmembrane region" description="Helical" evidence="5">
    <location>
        <begin position="436"/>
        <end position="458"/>
    </location>
</feature>
<dbReference type="AlphaFoldDB" id="A0A1Y2ARB4"/>